<evidence type="ECO:0000313" key="8">
    <source>
        <dbReference type="Proteomes" id="UP001501757"/>
    </source>
</evidence>
<dbReference type="PROSITE" id="PS50111">
    <property type="entry name" value="CHEMOTAXIS_TRANSDUC_2"/>
    <property type="match status" value="1"/>
</dbReference>
<organism evidence="7 8">
    <name type="scientific">Bowmanella denitrificans</name>
    <dbReference type="NCBI Taxonomy" id="366582"/>
    <lineage>
        <taxon>Bacteria</taxon>
        <taxon>Pseudomonadati</taxon>
        <taxon>Pseudomonadota</taxon>
        <taxon>Gammaproteobacteria</taxon>
        <taxon>Alteromonadales</taxon>
        <taxon>Alteromonadaceae</taxon>
        <taxon>Bowmanella</taxon>
    </lineage>
</organism>
<name>A0ABP3HNZ9_9ALTE</name>
<dbReference type="CDD" id="cd00130">
    <property type="entry name" value="PAS"/>
    <property type="match status" value="2"/>
</dbReference>
<accession>A0ABP3HNZ9</accession>
<dbReference type="EMBL" id="BAAAEI010000031">
    <property type="protein sequence ID" value="GAA0374327.1"/>
    <property type="molecule type" value="Genomic_DNA"/>
</dbReference>
<dbReference type="PANTHER" id="PTHR32089:SF112">
    <property type="entry name" value="LYSOZYME-LIKE PROTEIN-RELATED"/>
    <property type="match status" value="1"/>
</dbReference>
<feature type="domain" description="Methyl-accepting transducer" evidence="4">
    <location>
        <begin position="264"/>
        <end position="438"/>
    </location>
</feature>
<evidence type="ECO:0000256" key="2">
    <source>
        <dbReference type="ARBA" id="ARBA00023224"/>
    </source>
</evidence>
<dbReference type="InterPro" id="IPR000014">
    <property type="entry name" value="PAS"/>
</dbReference>
<feature type="domain" description="PAS" evidence="5">
    <location>
        <begin position="138"/>
        <end position="185"/>
    </location>
</feature>
<keyword evidence="2 3" id="KW-0807">Transducer</keyword>
<dbReference type="InterPro" id="IPR004089">
    <property type="entry name" value="MCPsignal_dom"/>
</dbReference>
<dbReference type="NCBIfam" id="TIGR00229">
    <property type="entry name" value="sensory_box"/>
    <property type="match status" value="2"/>
</dbReference>
<dbReference type="Gene3D" id="3.30.450.20">
    <property type="entry name" value="PAS domain"/>
    <property type="match status" value="2"/>
</dbReference>
<dbReference type="InterPro" id="IPR001610">
    <property type="entry name" value="PAC"/>
</dbReference>
<evidence type="ECO:0000256" key="1">
    <source>
        <dbReference type="ARBA" id="ARBA00004370"/>
    </source>
</evidence>
<keyword evidence="8" id="KW-1185">Reference proteome</keyword>
<dbReference type="InterPro" id="IPR035965">
    <property type="entry name" value="PAS-like_dom_sf"/>
</dbReference>
<dbReference type="SUPFAM" id="SSF55785">
    <property type="entry name" value="PYP-like sensor domain (PAS domain)"/>
    <property type="match status" value="2"/>
</dbReference>
<evidence type="ECO:0000259" key="5">
    <source>
        <dbReference type="PROSITE" id="PS50112"/>
    </source>
</evidence>
<dbReference type="SMART" id="SM00086">
    <property type="entry name" value="PAC"/>
    <property type="match status" value="2"/>
</dbReference>
<comment type="caution">
    <text evidence="7">The sequence shown here is derived from an EMBL/GenBank/DDBJ whole genome shotgun (WGS) entry which is preliminary data.</text>
</comment>
<dbReference type="SUPFAM" id="SSF58104">
    <property type="entry name" value="Methyl-accepting chemotaxis protein (MCP) signaling domain"/>
    <property type="match status" value="1"/>
</dbReference>
<evidence type="ECO:0000259" key="4">
    <source>
        <dbReference type="PROSITE" id="PS50111"/>
    </source>
</evidence>
<feature type="domain" description="PAS" evidence="5">
    <location>
        <begin position="34"/>
        <end position="63"/>
    </location>
</feature>
<dbReference type="InterPro" id="IPR000700">
    <property type="entry name" value="PAS-assoc_C"/>
</dbReference>
<dbReference type="Pfam" id="PF00015">
    <property type="entry name" value="MCPsignal"/>
    <property type="match status" value="1"/>
</dbReference>
<evidence type="ECO:0000256" key="3">
    <source>
        <dbReference type="PROSITE-ProRule" id="PRU00284"/>
    </source>
</evidence>
<dbReference type="SMART" id="SM00091">
    <property type="entry name" value="PAS"/>
    <property type="match status" value="2"/>
</dbReference>
<dbReference type="Proteomes" id="UP001501757">
    <property type="component" value="Unassembled WGS sequence"/>
</dbReference>
<sequence length="438" mass="49496">MFGRELKKQNQALFNELHLLKQVRDGLFEEMLSLSLDAKGRVFFANDSFLKELGFTTEELKGKLLQDMVPQELRGTDHFKRMVSAIGSKEHWVGAVQVTHKKGEYCWLRAIIHPVFDQQNQLEHFVVYANNLTRTIEASQHYENMIKALQRSTATIEFDMDGNILNANPLFLNAMGYKLEEIKGKHHRIFCAPEIHQSPEYETFWRRLRDGNFFAERFKRIDKQGRDVWLEASYNPISDLRGRYYKVVKFATVITEQIEREIAVSEAANVAFETSQETDAAAQRGMQVMEQTAEVMRKLDQQMSDAAASIAGLETQSKQISTIVQAISSIAEQTNLLALNAAIEAARAGDQGRGFAVVADEVRQLASRTSKSTEEIVNVVTNNQTMTNTAVGTIEKSKKQAEDVQELVIQAQAVIDEILQGSTRVVEAVAQFSNQLKD</sequence>
<dbReference type="InterPro" id="IPR013655">
    <property type="entry name" value="PAS_fold_3"/>
</dbReference>
<dbReference type="PANTHER" id="PTHR32089">
    <property type="entry name" value="METHYL-ACCEPTING CHEMOTAXIS PROTEIN MCPB"/>
    <property type="match status" value="1"/>
</dbReference>
<dbReference type="Pfam" id="PF08447">
    <property type="entry name" value="PAS_3"/>
    <property type="match status" value="1"/>
</dbReference>
<dbReference type="CDD" id="cd11386">
    <property type="entry name" value="MCP_signal"/>
    <property type="match status" value="1"/>
</dbReference>
<dbReference type="RefSeq" id="WP_343847465.1">
    <property type="nucleotide sequence ID" value="NZ_BAAAEI010000031.1"/>
</dbReference>
<dbReference type="Gene3D" id="1.10.287.950">
    <property type="entry name" value="Methyl-accepting chemotaxis protein"/>
    <property type="match status" value="1"/>
</dbReference>
<comment type="subcellular location">
    <subcellularLocation>
        <location evidence="1">Membrane</location>
    </subcellularLocation>
</comment>
<evidence type="ECO:0000259" key="6">
    <source>
        <dbReference type="PROSITE" id="PS50113"/>
    </source>
</evidence>
<evidence type="ECO:0000313" key="7">
    <source>
        <dbReference type="EMBL" id="GAA0374327.1"/>
    </source>
</evidence>
<feature type="domain" description="PAC" evidence="6">
    <location>
        <begin position="214"/>
        <end position="266"/>
    </location>
</feature>
<dbReference type="Pfam" id="PF13426">
    <property type="entry name" value="PAS_9"/>
    <property type="match status" value="1"/>
</dbReference>
<gene>
    <name evidence="7" type="ORF">GCM10009092_43190</name>
</gene>
<reference evidence="8" key="1">
    <citation type="journal article" date="2019" name="Int. J. Syst. Evol. Microbiol.">
        <title>The Global Catalogue of Microorganisms (GCM) 10K type strain sequencing project: providing services to taxonomists for standard genome sequencing and annotation.</title>
        <authorList>
            <consortium name="The Broad Institute Genomics Platform"/>
            <consortium name="The Broad Institute Genome Sequencing Center for Infectious Disease"/>
            <person name="Wu L."/>
            <person name="Ma J."/>
        </authorList>
    </citation>
    <scope>NUCLEOTIDE SEQUENCE [LARGE SCALE GENOMIC DNA]</scope>
    <source>
        <strain evidence="8">JCM 13378</strain>
    </source>
</reference>
<dbReference type="SMART" id="SM00283">
    <property type="entry name" value="MA"/>
    <property type="match status" value="1"/>
</dbReference>
<protein>
    <submittedName>
        <fullName evidence="7">Methyl-accepting chemotaxis protein</fullName>
    </submittedName>
</protein>
<dbReference type="PROSITE" id="PS50113">
    <property type="entry name" value="PAC"/>
    <property type="match status" value="1"/>
</dbReference>
<proteinExistence type="predicted"/>
<dbReference type="PROSITE" id="PS50112">
    <property type="entry name" value="PAS"/>
    <property type="match status" value="2"/>
</dbReference>